<organism evidence="1 2">
    <name type="scientific">Evansella caseinilytica</name>
    <dbReference type="NCBI Taxonomy" id="1503961"/>
    <lineage>
        <taxon>Bacteria</taxon>
        <taxon>Bacillati</taxon>
        <taxon>Bacillota</taxon>
        <taxon>Bacilli</taxon>
        <taxon>Bacillales</taxon>
        <taxon>Bacillaceae</taxon>
        <taxon>Evansella</taxon>
    </lineage>
</organism>
<dbReference type="OrthoDB" id="9803619at2"/>
<dbReference type="STRING" id="1503961.SAMN05421736_110150"/>
<keyword evidence="2" id="KW-1185">Reference proteome</keyword>
<dbReference type="EMBL" id="FNPI01000010">
    <property type="protein sequence ID" value="SDZ35922.1"/>
    <property type="molecule type" value="Genomic_DNA"/>
</dbReference>
<name>A0A1H3SD48_9BACI</name>
<gene>
    <name evidence="1" type="ORF">SAMN05421736_110150</name>
</gene>
<dbReference type="AlphaFoldDB" id="A0A1H3SD48"/>
<dbReference type="Proteomes" id="UP000198935">
    <property type="component" value="Unassembled WGS sequence"/>
</dbReference>
<evidence type="ECO:0000313" key="1">
    <source>
        <dbReference type="EMBL" id="SDZ35922.1"/>
    </source>
</evidence>
<proteinExistence type="predicted"/>
<sequence>MNGQNQLTGTEEVTGLDHLDSFFRDTYMNGNIERLPKDLLCTIYCSEEGIATDYETGCYLLKLIYEDHQLFLSPPLLAADRILAEAISRHFGDDNHLDLTFLTDYELLSILGKSNKKQVVALVELLTQPPEQIHVSSTISGDGILLGARKIYNKTPLYCGQPFSRMLDGQTMLAKLKGLEKNYELILTIS</sequence>
<accession>A0A1H3SD48</accession>
<evidence type="ECO:0000313" key="2">
    <source>
        <dbReference type="Proteomes" id="UP000198935"/>
    </source>
</evidence>
<reference evidence="2" key="1">
    <citation type="submission" date="2016-10" db="EMBL/GenBank/DDBJ databases">
        <authorList>
            <person name="Varghese N."/>
            <person name="Submissions S."/>
        </authorList>
    </citation>
    <scope>NUCLEOTIDE SEQUENCE [LARGE SCALE GENOMIC DNA]</scope>
    <source>
        <strain evidence="2">SP</strain>
    </source>
</reference>
<protein>
    <submittedName>
        <fullName evidence="1">Uncharacterized protein</fullName>
    </submittedName>
</protein>